<sequence>MRYQEQSCWLQNVKPNFTISNLGEVVYNNCRFPARAAAADIRQPTGPCTSKNHMHSETSRKDIP</sequence>
<feature type="compositionally biased region" description="Basic and acidic residues" evidence="1">
    <location>
        <begin position="54"/>
        <end position="64"/>
    </location>
</feature>
<evidence type="ECO:0000313" key="2">
    <source>
        <dbReference type="EMBL" id="VFU56508.1"/>
    </source>
</evidence>
<evidence type="ECO:0000256" key="1">
    <source>
        <dbReference type="SAM" id="MobiDB-lite"/>
    </source>
</evidence>
<protein>
    <submittedName>
        <fullName evidence="2">Uncharacterized protein</fullName>
    </submittedName>
</protein>
<proteinExistence type="predicted"/>
<organism evidence="2">
    <name type="scientific">Salix viminalis</name>
    <name type="common">Common osier</name>
    <name type="synonym">Basket willow</name>
    <dbReference type="NCBI Taxonomy" id="40686"/>
    <lineage>
        <taxon>Eukaryota</taxon>
        <taxon>Viridiplantae</taxon>
        <taxon>Streptophyta</taxon>
        <taxon>Embryophyta</taxon>
        <taxon>Tracheophyta</taxon>
        <taxon>Spermatophyta</taxon>
        <taxon>Magnoliopsida</taxon>
        <taxon>eudicotyledons</taxon>
        <taxon>Gunneridae</taxon>
        <taxon>Pentapetalae</taxon>
        <taxon>rosids</taxon>
        <taxon>fabids</taxon>
        <taxon>Malpighiales</taxon>
        <taxon>Salicaceae</taxon>
        <taxon>Saliceae</taxon>
        <taxon>Salix</taxon>
    </lineage>
</organism>
<accession>A0A6N2N3K6</accession>
<feature type="region of interest" description="Disordered" evidence="1">
    <location>
        <begin position="41"/>
        <end position="64"/>
    </location>
</feature>
<gene>
    <name evidence="2" type="ORF">SVIM_LOCUS405591</name>
</gene>
<dbReference type="AlphaFoldDB" id="A0A6N2N3K6"/>
<dbReference type="EMBL" id="CAADRP010001929">
    <property type="protein sequence ID" value="VFU56508.1"/>
    <property type="molecule type" value="Genomic_DNA"/>
</dbReference>
<reference evidence="2" key="1">
    <citation type="submission" date="2019-03" db="EMBL/GenBank/DDBJ databases">
        <authorList>
            <person name="Mank J."/>
            <person name="Almeida P."/>
        </authorList>
    </citation>
    <scope>NUCLEOTIDE SEQUENCE</scope>
    <source>
        <strain evidence="2">78183</strain>
    </source>
</reference>
<name>A0A6N2N3K6_SALVM</name>